<dbReference type="PANTHER" id="PTHR21310">
    <property type="entry name" value="AMINOGLYCOSIDE PHOSPHOTRANSFERASE-RELATED-RELATED"/>
    <property type="match status" value="1"/>
</dbReference>
<evidence type="ECO:0000313" key="3">
    <source>
        <dbReference type="EMBL" id="CEO51335.1"/>
    </source>
</evidence>
<dbReference type="AlphaFoldDB" id="A0A0B7K8T4"/>
<sequence length="405" mass="45402">MSYRASDHWNGFGDQGPRPSPPDQQVLNVLTIANFQYLQGVALGARQAGAKPCSPDVCCTIDPKRFTYGSHHVVIEVAFSDQVYWLARIRHSPIDDAQSGGPAMDILSEIATMKTLKSRTTIPVPCVFAFSTSSRNEFGFQYILMEALPGQTLGGPLAKTIPPHFQPKVASQFAEILFQLENLSFDTLGRISCGQNCDQSPEIIPVDPEACRQPSTSLEWFYNERQHENRLVMAQHVGDKQWISACWILKAAISHIIAEDRVYGPFPLCHPDLHYGNILFDEEYNITGIIDWDSAQTVPLERLAVSPEFITFPGLSPEENQDTIDFRKVVAAHLRELESQIRAYSENDIFLSDILGTKAAEITHRCTYSFPYRAIFDARLVSPLMYGPGISWEQLVDAFGQMELN</sequence>
<dbReference type="Gene3D" id="3.90.1200.10">
    <property type="match status" value="1"/>
</dbReference>
<feature type="domain" description="Aminoglycoside phosphotransferase" evidence="2">
    <location>
        <begin position="99"/>
        <end position="296"/>
    </location>
</feature>
<dbReference type="PANTHER" id="PTHR21310:SF15">
    <property type="entry name" value="AMINOGLYCOSIDE PHOSPHOTRANSFERASE DOMAIN-CONTAINING PROTEIN"/>
    <property type="match status" value="1"/>
</dbReference>
<accession>A0A0B7K8T4</accession>
<evidence type="ECO:0000259" key="2">
    <source>
        <dbReference type="Pfam" id="PF01636"/>
    </source>
</evidence>
<name>A0A0B7K8T4_BIOOC</name>
<proteinExistence type="predicted"/>
<dbReference type="InterPro" id="IPR051678">
    <property type="entry name" value="AGP_Transferase"/>
</dbReference>
<feature type="region of interest" description="Disordered" evidence="1">
    <location>
        <begin position="1"/>
        <end position="24"/>
    </location>
</feature>
<reference evidence="3" key="1">
    <citation type="submission" date="2015-01" db="EMBL/GenBank/DDBJ databases">
        <authorList>
            <person name="Durling Mikael"/>
        </authorList>
    </citation>
    <scope>NUCLEOTIDE SEQUENCE</scope>
</reference>
<dbReference type="InterPro" id="IPR011009">
    <property type="entry name" value="Kinase-like_dom_sf"/>
</dbReference>
<dbReference type="InterPro" id="IPR002575">
    <property type="entry name" value="Aminoglycoside_PTrfase"/>
</dbReference>
<organism evidence="3">
    <name type="scientific">Bionectria ochroleuca</name>
    <name type="common">Gliocladium roseum</name>
    <dbReference type="NCBI Taxonomy" id="29856"/>
    <lineage>
        <taxon>Eukaryota</taxon>
        <taxon>Fungi</taxon>
        <taxon>Dikarya</taxon>
        <taxon>Ascomycota</taxon>
        <taxon>Pezizomycotina</taxon>
        <taxon>Sordariomycetes</taxon>
        <taxon>Hypocreomycetidae</taxon>
        <taxon>Hypocreales</taxon>
        <taxon>Bionectriaceae</taxon>
        <taxon>Clonostachys</taxon>
    </lineage>
</organism>
<dbReference type="EMBL" id="CDPU01000022">
    <property type="protein sequence ID" value="CEO51335.1"/>
    <property type="molecule type" value="Genomic_DNA"/>
</dbReference>
<protein>
    <recommendedName>
        <fullName evidence="2">Aminoglycoside phosphotransferase domain-containing protein</fullName>
    </recommendedName>
</protein>
<gene>
    <name evidence="3" type="ORF">BN869_000007393_1</name>
</gene>
<dbReference type="Pfam" id="PF01636">
    <property type="entry name" value="APH"/>
    <property type="match status" value="1"/>
</dbReference>
<evidence type="ECO:0000256" key="1">
    <source>
        <dbReference type="SAM" id="MobiDB-lite"/>
    </source>
</evidence>
<dbReference type="SUPFAM" id="SSF56112">
    <property type="entry name" value="Protein kinase-like (PK-like)"/>
    <property type="match status" value="1"/>
</dbReference>